<evidence type="ECO:0000256" key="11">
    <source>
        <dbReference type="PROSITE-ProRule" id="PRU10141"/>
    </source>
</evidence>
<dbReference type="InterPro" id="IPR003409">
    <property type="entry name" value="MORN"/>
</dbReference>
<dbReference type="GO" id="GO:0004674">
    <property type="term" value="F:protein serine/threonine kinase activity"/>
    <property type="evidence" value="ECO:0007669"/>
    <property type="project" value="UniProtKB-KW"/>
</dbReference>
<name>A0A8J8NSS6_HALGN</name>
<dbReference type="EC" id="2.7.11.1" evidence="2"/>
<keyword evidence="7" id="KW-0418">Kinase</keyword>
<evidence type="ECO:0000256" key="2">
    <source>
        <dbReference type="ARBA" id="ARBA00012513"/>
    </source>
</evidence>
<comment type="caution">
    <text evidence="14">The sequence shown here is derived from an EMBL/GenBank/DDBJ whole genome shotgun (WGS) entry which is preliminary data.</text>
</comment>
<keyword evidence="8 11" id="KW-0067">ATP-binding</keyword>
<evidence type="ECO:0000256" key="3">
    <source>
        <dbReference type="ARBA" id="ARBA00022527"/>
    </source>
</evidence>
<dbReference type="Gene3D" id="1.10.510.10">
    <property type="entry name" value="Transferase(Phosphotransferase) domain 1"/>
    <property type="match status" value="1"/>
</dbReference>
<gene>
    <name evidence="14" type="ORF">FGO68_gene17687</name>
</gene>
<dbReference type="PANTHER" id="PTHR43671">
    <property type="entry name" value="SERINE/THREONINE-PROTEIN KINASE NEK"/>
    <property type="match status" value="1"/>
</dbReference>
<keyword evidence="4" id="KW-0808">Transferase</keyword>
<feature type="domain" description="Protein kinase" evidence="13">
    <location>
        <begin position="14"/>
        <end position="289"/>
    </location>
</feature>
<dbReference type="Proteomes" id="UP000785679">
    <property type="component" value="Unassembled WGS sequence"/>
</dbReference>
<keyword evidence="5" id="KW-0677">Repeat</keyword>
<dbReference type="GO" id="GO:0005524">
    <property type="term" value="F:ATP binding"/>
    <property type="evidence" value="ECO:0007669"/>
    <property type="project" value="UniProtKB-UniRule"/>
</dbReference>
<evidence type="ECO:0000313" key="15">
    <source>
        <dbReference type="Proteomes" id="UP000785679"/>
    </source>
</evidence>
<evidence type="ECO:0000256" key="5">
    <source>
        <dbReference type="ARBA" id="ARBA00022737"/>
    </source>
</evidence>
<accession>A0A8J8NSS6</accession>
<evidence type="ECO:0000259" key="13">
    <source>
        <dbReference type="PROSITE" id="PS50011"/>
    </source>
</evidence>
<evidence type="ECO:0000256" key="4">
    <source>
        <dbReference type="ARBA" id="ARBA00022679"/>
    </source>
</evidence>
<dbReference type="InterPro" id="IPR017441">
    <property type="entry name" value="Protein_kinase_ATP_BS"/>
</dbReference>
<evidence type="ECO:0000256" key="12">
    <source>
        <dbReference type="SAM" id="MobiDB-lite"/>
    </source>
</evidence>
<proteinExistence type="inferred from homology"/>
<dbReference type="InterPro" id="IPR000719">
    <property type="entry name" value="Prot_kinase_dom"/>
</dbReference>
<keyword evidence="3" id="KW-0723">Serine/threonine-protein kinase</keyword>
<comment type="catalytic activity">
    <reaction evidence="9">
        <text>L-threonyl-[protein] + ATP = O-phospho-L-threonyl-[protein] + ADP + H(+)</text>
        <dbReference type="Rhea" id="RHEA:46608"/>
        <dbReference type="Rhea" id="RHEA-COMP:11060"/>
        <dbReference type="Rhea" id="RHEA-COMP:11605"/>
        <dbReference type="ChEBI" id="CHEBI:15378"/>
        <dbReference type="ChEBI" id="CHEBI:30013"/>
        <dbReference type="ChEBI" id="CHEBI:30616"/>
        <dbReference type="ChEBI" id="CHEBI:61977"/>
        <dbReference type="ChEBI" id="CHEBI:456216"/>
        <dbReference type="EC" id="2.7.11.1"/>
    </reaction>
</comment>
<feature type="binding site" evidence="11">
    <location>
        <position position="43"/>
    </location>
    <ligand>
        <name>ATP</name>
        <dbReference type="ChEBI" id="CHEBI:30616"/>
    </ligand>
</feature>
<comment type="similarity">
    <text evidence="1">Belongs to the protein kinase superfamily. NEK Ser/Thr protein kinase family. NIMA subfamily.</text>
</comment>
<evidence type="ECO:0000313" key="14">
    <source>
        <dbReference type="EMBL" id="TNV80971.1"/>
    </source>
</evidence>
<dbReference type="InterPro" id="IPR008271">
    <property type="entry name" value="Ser/Thr_kinase_AS"/>
</dbReference>
<dbReference type="PROSITE" id="PS00107">
    <property type="entry name" value="PROTEIN_KINASE_ATP"/>
    <property type="match status" value="1"/>
</dbReference>
<dbReference type="SUPFAM" id="SSF82185">
    <property type="entry name" value="Histone H3 K4-specific methyltransferase SET7/9 N-terminal domain"/>
    <property type="match status" value="1"/>
</dbReference>
<comment type="catalytic activity">
    <reaction evidence="10">
        <text>L-seryl-[protein] + ATP = O-phospho-L-seryl-[protein] + ADP + H(+)</text>
        <dbReference type="Rhea" id="RHEA:17989"/>
        <dbReference type="Rhea" id="RHEA-COMP:9863"/>
        <dbReference type="Rhea" id="RHEA-COMP:11604"/>
        <dbReference type="ChEBI" id="CHEBI:15378"/>
        <dbReference type="ChEBI" id="CHEBI:29999"/>
        <dbReference type="ChEBI" id="CHEBI:30616"/>
        <dbReference type="ChEBI" id="CHEBI:83421"/>
        <dbReference type="ChEBI" id="CHEBI:456216"/>
        <dbReference type="EC" id="2.7.11.1"/>
    </reaction>
</comment>
<dbReference type="InterPro" id="IPR011009">
    <property type="entry name" value="Kinase-like_dom_sf"/>
</dbReference>
<feature type="region of interest" description="Disordered" evidence="12">
    <location>
        <begin position="309"/>
        <end position="356"/>
    </location>
</feature>
<dbReference type="OrthoDB" id="298008at2759"/>
<dbReference type="PROSITE" id="PS50011">
    <property type="entry name" value="PROTEIN_KINASE_DOM"/>
    <property type="match status" value="1"/>
</dbReference>
<reference evidence="14" key="1">
    <citation type="submission" date="2019-06" db="EMBL/GenBank/DDBJ databases">
        <authorList>
            <person name="Zheng W."/>
        </authorList>
    </citation>
    <scope>NUCLEOTIDE SEQUENCE</scope>
    <source>
        <strain evidence="14">QDHG01</strain>
    </source>
</reference>
<dbReference type="InterPro" id="IPR050660">
    <property type="entry name" value="NEK_Ser/Thr_kinase"/>
</dbReference>
<evidence type="ECO:0000256" key="1">
    <source>
        <dbReference type="ARBA" id="ARBA00010886"/>
    </source>
</evidence>
<protein>
    <recommendedName>
        <fullName evidence="2">non-specific serine/threonine protein kinase</fullName>
        <ecNumber evidence="2">2.7.11.1</ecNumber>
    </recommendedName>
</protein>
<dbReference type="SMART" id="SM00220">
    <property type="entry name" value="S_TKc"/>
    <property type="match status" value="1"/>
</dbReference>
<evidence type="ECO:0000256" key="9">
    <source>
        <dbReference type="ARBA" id="ARBA00047899"/>
    </source>
</evidence>
<evidence type="ECO:0000256" key="7">
    <source>
        <dbReference type="ARBA" id="ARBA00022777"/>
    </source>
</evidence>
<dbReference type="SUPFAM" id="SSF56112">
    <property type="entry name" value="Protein kinase-like (PK-like)"/>
    <property type="match status" value="1"/>
</dbReference>
<evidence type="ECO:0000256" key="10">
    <source>
        <dbReference type="ARBA" id="ARBA00048679"/>
    </source>
</evidence>
<dbReference type="Pfam" id="PF02493">
    <property type="entry name" value="MORN"/>
    <property type="match status" value="1"/>
</dbReference>
<evidence type="ECO:0000256" key="6">
    <source>
        <dbReference type="ARBA" id="ARBA00022741"/>
    </source>
</evidence>
<dbReference type="Pfam" id="PF00069">
    <property type="entry name" value="Pkinase"/>
    <property type="match status" value="1"/>
</dbReference>
<dbReference type="CDD" id="cd00180">
    <property type="entry name" value="PKc"/>
    <property type="match status" value="1"/>
</dbReference>
<feature type="compositionally biased region" description="Basic and acidic residues" evidence="12">
    <location>
        <begin position="316"/>
        <end position="327"/>
    </location>
</feature>
<keyword evidence="15" id="KW-1185">Reference proteome</keyword>
<evidence type="ECO:0000256" key="8">
    <source>
        <dbReference type="ARBA" id="ARBA00022840"/>
    </source>
</evidence>
<keyword evidence="6 11" id="KW-0547">Nucleotide-binding</keyword>
<dbReference type="EMBL" id="RRYP01006758">
    <property type="protein sequence ID" value="TNV80971.1"/>
    <property type="molecule type" value="Genomic_DNA"/>
</dbReference>
<dbReference type="PANTHER" id="PTHR43671:SF98">
    <property type="entry name" value="SERINE_THREONINE-PROTEIN KINASE NEK11"/>
    <property type="match status" value="1"/>
</dbReference>
<organism evidence="14 15">
    <name type="scientific">Halteria grandinella</name>
    <dbReference type="NCBI Taxonomy" id="5974"/>
    <lineage>
        <taxon>Eukaryota</taxon>
        <taxon>Sar</taxon>
        <taxon>Alveolata</taxon>
        <taxon>Ciliophora</taxon>
        <taxon>Intramacronucleata</taxon>
        <taxon>Spirotrichea</taxon>
        <taxon>Stichotrichia</taxon>
        <taxon>Sporadotrichida</taxon>
        <taxon>Halteriidae</taxon>
        <taxon>Halteria</taxon>
    </lineage>
</organism>
<dbReference type="AlphaFoldDB" id="A0A8J8NSS6"/>
<sequence length="561" mass="64356">MEGSAKIKEYGGRYQTLDKLGEGTFGCTYLVLCKKTHKRYALKVQKYNKNESFMANSTQDFLEEIDFLKRVDNHPYIVGFKESFEELDSASGYTLQCIVLEYAEGGTLQSLIEKSDNGIPEPLALTLMAQLCLALDILHIEYFMHRDLKPANILISDVCKSIPKICDFGSVKKDIQGNPNTYWSGTERYFSPEKRKGKNHYSKKVDVWALGMIFYEMLTQGELIFAYKQNSQYLKGSPNLEMDPKISAPCQALIRSMLEKDPENRPSIFDILNTPLIKDRVNLITHQFINGQEVGAKITKQVQVKDIFPPEIITKPQHDQSKEEKKQSIPQQEQFKEEQKHPASILPSAKLDQTPQPQMTIVKNDRFTQSGLDEFLGFIYGNGSYALADAASHHGLSVQRLNKFAKPNREILNDLCPGNYFGQCINGIRDGYGLVYCKTTNGVPYLFECQWDMGTPQKGMRLIILKNQWKKYEGSFDKKYYKIGFGIESNQEGRKYEGEFMKGQYHGKGKKTFPNGEYQEGQYFETKPVGTHMRFSREGWLIERISYDFGIQLQHSHSAYY</sequence>
<dbReference type="PROSITE" id="PS00108">
    <property type="entry name" value="PROTEIN_KINASE_ST"/>
    <property type="match status" value="1"/>
</dbReference>